<dbReference type="InterPro" id="IPR001372">
    <property type="entry name" value="Dynein_light_chain_typ-1/2"/>
</dbReference>
<dbReference type="Proteomes" id="UP001632038">
    <property type="component" value="Unassembled WGS sequence"/>
</dbReference>
<dbReference type="GO" id="GO:0005874">
    <property type="term" value="C:microtubule"/>
    <property type="evidence" value="ECO:0007669"/>
    <property type="project" value="UniProtKB-KW"/>
</dbReference>
<dbReference type="AlphaFoldDB" id="A0ABD3EQJ3"/>
<dbReference type="EMBL" id="JAVIJP010000002">
    <property type="protein sequence ID" value="KAL3655526.1"/>
    <property type="molecule type" value="Genomic_DNA"/>
</dbReference>
<reference evidence="3" key="1">
    <citation type="journal article" date="2024" name="IScience">
        <title>Strigolactones Initiate the Formation of Haustorium-like Structures in Castilleja.</title>
        <authorList>
            <person name="Buerger M."/>
            <person name="Peterson D."/>
            <person name="Chory J."/>
        </authorList>
    </citation>
    <scope>NUCLEOTIDE SEQUENCE [LARGE SCALE GENOMIC DNA]</scope>
</reference>
<sequence>MNGHLAVAVEKDVAEHIKKMFDKKYDPTWHCIVGKNFGRVVIMAGSKKNCAKDVKSQSSHLQPFISWTIW</sequence>
<dbReference type="GO" id="GO:0030286">
    <property type="term" value="C:dynein complex"/>
    <property type="evidence" value="ECO:0007669"/>
    <property type="project" value="UniProtKB-KW"/>
</dbReference>
<keyword evidence="1" id="KW-0206">Cytoskeleton</keyword>
<dbReference type="PANTHER" id="PTHR11886">
    <property type="entry name" value="DYNEIN LIGHT CHAIN"/>
    <property type="match status" value="1"/>
</dbReference>
<keyword evidence="1" id="KW-0493">Microtubule</keyword>
<comment type="caution">
    <text evidence="2">The sequence shown here is derived from an EMBL/GenBank/DDBJ whole genome shotgun (WGS) entry which is preliminary data.</text>
</comment>
<dbReference type="InterPro" id="IPR037177">
    <property type="entry name" value="DLC_sf"/>
</dbReference>
<proteinExistence type="inferred from homology"/>
<name>A0ABD3EQJ3_9LAMI</name>
<accession>A0ABD3EQJ3</accession>
<keyword evidence="1" id="KW-0505">Motor protein</keyword>
<evidence type="ECO:0000256" key="1">
    <source>
        <dbReference type="RuleBase" id="RU365010"/>
    </source>
</evidence>
<comment type="subcellular location">
    <subcellularLocation>
        <location evidence="1">Cytoplasm</location>
        <location evidence="1">Cytoskeleton</location>
    </subcellularLocation>
</comment>
<gene>
    <name evidence="2" type="primary">DYNLL1</name>
    <name evidence="2" type="ORF">CASFOL_001312</name>
</gene>
<dbReference type="PANTHER" id="PTHR11886:SF35">
    <property type="entry name" value="DYNEIN LIGHT CHAIN"/>
    <property type="match status" value="1"/>
</dbReference>
<evidence type="ECO:0000313" key="2">
    <source>
        <dbReference type="EMBL" id="KAL3655526.1"/>
    </source>
</evidence>
<dbReference type="SUPFAM" id="SSF54648">
    <property type="entry name" value="DLC"/>
    <property type="match status" value="1"/>
</dbReference>
<comment type="similarity">
    <text evidence="1">Belongs to the dynein light chain family.</text>
</comment>
<evidence type="ECO:0000313" key="3">
    <source>
        <dbReference type="Proteomes" id="UP001632038"/>
    </source>
</evidence>
<organism evidence="2 3">
    <name type="scientific">Castilleja foliolosa</name>
    <dbReference type="NCBI Taxonomy" id="1961234"/>
    <lineage>
        <taxon>Eukaryota</taxon>
        <taxon>Viridiplantae</taxon>
        <taxon>Streptophyta</taxon>
        <taxon>Embryophyta</taxon>
        <taxon>Tracheophyta</taxon>
        <taxon>Spermatophyta</taxon>
        <taxon>Magnoliopsida</taxon>
        <taxon>eudicotyledons</taxon>
        <taxon>Gunneridae</taxon>
        <taxon>Pentapetalae</taxon>
        <taxon>asterids</taxon>
        <taxon>lamiids</taxon>
        <taxon>Lamiales</taxon>
        <taxon>Orobanchaceae</taxon>
        <taxon>Pedicularideae</taxon>
        <taxon>Castillejinae</taxon>
        <taxon>Castilleja</taxon>
    </lineage>
</organism>
<protein>
    <recommendedName>
        <fullName evidence="1">Dynein light chain</fullName>
    </recommendedName>
</protein>
<dbReference type="Gene3D" id="3.30.740.10">
    <property type="entry name" value="Protein Inhibitor Of Neuronal Nitric Oxide Synthase"/>
    <property type="match status" value="1"/>
</dbReference>
<keyword evidence="1" id="KW-0243">Dynein</keyword>
<keyword evidence="1" id="KW-0963">Cytoplasm</keyword>
<keyword evidence="3" id="KW-1185">Reference proteome</keyword>
<dbReference type="Pfam" id="PF01221">
    <property type="entry name" value="Dynein_light"/>
    <property type="match status" value="1"/>
</dbReference>